<evidence type="ECO:0000313" key="2">
    <source>
        <dbReference type="Proteomes" id="UP000053051"/>
    </source>
</evidence>
<organism evidence="1 2">
    <name type="scientific">Richelia intracellularis HH01</name>
    <dbReference type="NCBI Taxonomy" id="1165094"/>
    <lineage>
        <taxon>Bacteria</taxon>
        <taxon>Bacillati</taxon>
        <taxon>Cyanobacteriota</taxon>
        <taxon>Cyanophyceae</taxon>
        <taxon>Nostocales</taxon>
        <taxon>Nostocaceae</taxon>
        <taxon>Richelia</taxon>
    </lineage>
</organism>
<dbReference type="Proteomes" id="UP000053051">
    <property type="component" value="Unassembled WGS sequence"/>
</dbReference>
<dbReference type="EMBL" id="CAIY01000027">
    <property type="protein sequence ID" value="CCH66759.1"/>
    <property type="molecule type" value="Genomic_DNA"/>
</dbReference>
<evidence type="ECO:0000313" key="1">
    <source>
        <dbReference type="EMBL" id="CCH66759.1"/>
    </source>
</evidence>
<dbReference type="AlphaFoldDB" id="M1WR70"/>
<dbReference type="STRING" id="1165094.RINTHH_6040"/>
<dbReference type="PANTHER" id="PTHR36456:SF1">
    <property type="entry name" value="UPF0232 PROTEIN SCO3875"/>
    <property type="match status" value="1"/>
</dbReference>
<accession>M1WR70</accession>
<comment type="caution">
    <text evidence="1">The sequence shown here is derived from an EMBL/GenBank/DDBJ whole genome shotgun (WGS) entry which is preliminary data.</text>
</comment>
<keyword evidence="2" id="KW-1185">Reference proteome</keyword>
<dbReference type="Pfam" id="PF05258">
    <property type="entry name" value="DciA"/>
    <property type="match status" value="1"/>
</dbReference>
<protein>
    <recommendedName>
        <fullName evidence="3">Zn-ribbon-containing, possibly RNA-binding protein and truncated derivatives</fullName>
    </recommendedName>
</protein>
<dbReference type="PANTHER" id="PTHR36456">
    <property type="entry name" value="UPF0232 PROTEIN SCO3875"/>
    <property type="match status" value="1"/>
</dbReference>
<dbReference type="OrthoDB" id="511752at2"/>
<proteinExistence type="predicted"/>
<name>M1WR70_9NOST</name>
<reference evidence="2" key="2">
    <citation type="submission" date="2016-01" db="EMBL/GenBank/DDBJ databases">
        <title>Diatom-associated endosymboitic cyanobacterium lacks core nitrogen metabolism enzymes.</title>
        <authorList>
            <person name="Hilton J.A."/>
            <person name="Foster R.A."/>
            <person name="Tripp H.J."/>
            <person name="Carter B.J."/>
            <person name="Zehr J.P."/>
            <person name="Villareal T.A."/>
        </authorList>
    </citation>
    <scope>NUCLEOTIDE SEQUENCE [LARGE SCALE GENOMIC DNA]</scope>
    <source>
        <strain evidence="2">HH01</strain>
    </source>
</reference>
<dbReference type="InterPro" id="IPR007922">
    <property type="entry name" value="DciA-like"/>
</dbReference>
<evidence type="ECO:0008006" key="3">
    <source>
        <dbReference type="Google" id="ProtNLM"/>
    </source>
</evidence>
<sequence>MSWQSVNDILGCLQIQTKLAEEPLQILLVAWEKIVGEVVAAHTQPTSIKRGVLRVATYSAVWSQNLTFERKRLLVKINSILPSPLQDIHFSTGSWQHNQNQANQTRDYSNNNLPQEHPSYIETINISDCNHQEKTSINEAFTNWKKLTDKRSQFIPLCPKCQCPTPPGEIRRWQVCSLCAAKEFR</sequence>
<reference evidence="1 2" key="1">
    <citation type="submission" date="2012-05" db="EMBL/GenBank/DDBJ databases">
        <authorList>
            <person name="Hilton J."/>
        </authorList>
    </citation>
    <scope>NUCLEOTIDE SEQUENCE [LARGE SCALE GENOMIC DNA]</scope>
    <source>
        <strain evidence="1 2">HH01</strain>
    </source>
</reference>
<dbReference type="RefSeq" id="WP_008232558.1">
    <property type="nucleotide sequence ID" value="NZ_CAIY01000027.1"/>
</dbReference>
<gene>
    <name evidence="1" type="ORF">RINTHH_6040</name>
</gene>